<sequence>MRRHLLFCPLLALALVAGCDRKMPSAGTVTTGRIQQAEVPAPNAPLKDVIERDPRYLIGITYPEVANRHPRLAEALRVYANTARRDLDEAVGLSAGSGSAGMPYDLSLNFTELMNTPQVVVIAADGSLYTGGAHGIPLIARFTYLRQEDRLLSPRELIPSADGWKVISDYVRKQLREEVATRLVEDEVPEDERAEMLKNAASMIDAGTEPDAGNFAQFEPIPAADGRWFGLRFVFPPYQVGPYSDGTQTVEVPVAVLRPYLAPEYRVMFTGG</sequence>
<dbReference type="InterPro" id="IPR037126">
    <property type="entry name" value="PdaC/RsiV-like_sf"/>
</dbReference>
<feature type="signal peptide" evidence="1">
    <location>
        <begin position="1"/>
        <end position="19"/>
    </location>
</feature>
<feature type="chain" id="PRO_5018168592" evidence="1">
    <location>
        <begin position="20"/>
        <end position="272"/>
    </location>
</feature>
<dbReference type="Proteomes" id="UP000275012">
    <property type="component" value="Unassembled WGS sequence"/>
</dbReference>
<gene>
    <name evidence="3" type="ORF">EBB59_02390</name>
</gene>
<dbReference type="AlphaFoldDB" id="A0A3M2I4T3"/>
<reference evidence="3 4" key="1">
    <citation type="submission" date="2018-10" db="EMBL/GenBank/DDBJ databases">
        <title>Proposal of Lysobacter pythonis sp. nov. isolated from royal pythons (Python regius).</title>
        <authorList>
            <person name="Hans-Juergen B."/>
            <person name="Huptas C."/>
            <person name="Sandra B."/>
            <person name="Igor L."/>
            <person name="Joachim S."/>
            <person name="Siegfried S."/>
            <person name="Mareike W."/>
            <person name="Peter K."/>
        </authorList>
    </citation>
    <scope>NUCLEOTIDE SEQUENCE [LARGE SCALE GENOMIC DNA]</scope>
    <source>
        <strain evidence="3 4">4284/11</strain>
    </source>
</reference>
<name>A0A3M2I4T3_9GAMM</name>
<dbReference type="Gene3D" id="3.90.640.20">
    <property type="entry name" value="Heat-shock cognate protein, ATPase"/>
    <property type="match status" value="1"/>
</dbReference>
<dbReference type="InterPro" id="IPR021729">
    <property type="entry name" value="DUF3298"/>
</dbReference>
<dbReference type="EMBL" id="RFLY01000002">
    <property type="protein sequence ID" value="RMH94539.1"/>
    <property type="molecule type" value="Genomic_DNA"/>
</dbReference>
<comment type="caution">
    <text evidence="3">The sequence shown here is derived from an EMBL/GenBank/DDBJ whole genome shotgun (WGS) entry which is preliminary data.</text>
</comment>
<dbReference type="Pfam" id="PF11738">
    <property type="entry name" value="DUF3298"/>
    <property type="match status" value="1"/>
</dbReference>
<feature type="domain" description="DUF3298" evidence="2">
    <location>
        <begin position="165"/>
        <end position="254"/>
    </location>
</feature>
<organism evidence="3 4">
    <name type="scientific">Solilutibacter pythonis</name>
    <dbReference type="NCBI Taxonomy" id="2483112"/>
    <lineage>
        <taxon>Bacteria</taxon>
        <taxon>Pseudomonadati</taxon>
        <taxon>Pseudomonadota</taxon>
        <taxon>Gammaproteobacteria</taxon>
        <taxon>Lysobacterales</taxon>
        <taxon>Lysobacteraceae</taxon>
        <taxon>Solilutibacter</taxon>
    </lineage>
</organism>
<protein>
    <submittedName>
        <fullName evidence="3">DUF3298 domain-containing protein</fullName>
    </submittedName>
</protein>
<proteinExistence type="predicted"/>
<keyword evidence="1" id="KW-0732">Signal</keyword>
<dbReference type="PROSITE" id="PS51257">
    <property type="entry name" value="PROKAR_LIPOPROTEIN"/>
    <property type="match status" value="1"/>
</dbReference>
<accession>A0A3M2I4T3</accession>
<dbReference type="RefSeq" id="WP_122100536.1">
    <property type="nucleotide sequence ID" value="NZ_RFLY01000002.1"/>
</dbReference>
<dbReference type="OrthoDB" id="5637at2"/>
<dbReference type="Gene3D" id="3.30.565.40">
    <property type="entry name" value="Fervidobacterium nodosum Rt17-B1 like"/>
    <property type="match status" value="1"/>
</dbReference>
<evidence type="ECO:0000313" key="3">
    <source>
        <dbReference type="EMBL" id="RMH94539.1"/>
    </source>
</evidence>
<evidence type="ECO:0000256" key="1">
    <source>
        <dbReference type="SAM" id="SignalP"/>
    </source>
</evidence>
<evidence type="ECO:0000259" key="2">
    <source>
        <dbReference type="Pfam" id="PF11738"/>
    </source>
</evidence>
<keyword evidence="4" id="KW-1185">Reference proteome</keyword>
<evidence type="ECO:0000313" key="4">
    <source>
        <dbReference type="Proteomes" id="UP000275012"/>
    </source>
</evidence>